<name>A0A5B7IH41_PORTR</name>
<proteinExistence type="predicted"/>
<organism evidence="1 2">
    <name type="scientific">Portunus trituberculatus</name>
    <name type="common">Swimming crab</name>
    <name type="synonym">Neptunus trituberculatus</name>
    <dbReference type="NCBI Taxonomy" id="210409"/>
    <lineage>
        <taxon>Eukaryota</taxon>
        <taxon>Metazoa</taxon>
        <taxon>Ecdysozoa</taxon>
        <taxon>Arthropoda</taxon>
        <taxon>Crustacea</taxon>
        <taxon>Multicrustacea</taxon>
        <taxon>Malacostraca</taxon>
        <taxon>Eumalacostraca</taxon>
        <taxon>Eucarida</taxon>
        <taxon>Decapoda</taxon>
        <taxon>Pleocyemata</taxon>
        <taxon>Brachyura</taxon>
        <taxon>Eubrachyura</taxon>
        <taxon>Portunoidea</taxon>
        <taxon>Portunidae</taxon>
        <taxon>Portuninae</taxon>
        <taxon>Portunus</taxon>
    </lineage>
</organism>
<evidence type="ECO:0000313" key="2">
    <source>
        <dbReference type="Proteomes" id="UP000324222"/>
    </source>
</evidence>
<sequence length="81" mass="9103">MRCAPPLTPALHTLRASSPHPYLSFRAPHPILTRSVIPVSHHYTSRLFLLLYSPCLFIPRLYTPTSPFTPPPPLTPNPTHP</sequence>
<gene>
    <name evidence="1" type="ORF">E2C01_077882</name>
</gene>
<dbReference type="Proteomes" id="UP000324222">
    <property type="component" value="Unassembled WGS sequence"/>
</dbReference>
<dbReference type="AlphaFoldDB" id="A0A5B7IH41"/>
<protein>
    <submittedName>
        <fullName evidence="1">Uncharacterized protein</fullName>
    </submittedName>
</protein>
<accession>A0A5B7IH41</accession>
<evidence type="ECO:0000313" key="1">
    <source>
        <dbReference type="EMBL" id="MPC83182.1"/>
    </source>
</evidence>
<reference evidence="1 2" key="1">
    <citation type="submission" date="2019-05" db="EMBL/GenBank/DDBJ databases">
        <title>Another draft genome of Portunus trituberculatus and its Hox gene families provides insights of decapod evolution.</title>
        <authorList>
            <person name="Jeong J.-H."/>
            <person name="Song I."/>
            <person name="Kim S."/>
            <person name="Choi T."/>
            <person name="Kim D."/>
            <person name="Ryu S."/>
            <person name="Kim W."/>
        </authorList>
    </citation>
    <scope>NUCLEOTIDE SEQUENCE [LARGE SCALE GENOMIC DNA]</scope>
    <source>
        <tissue evidence="1">Muscle</tissue>
    </source>
</reference>
<comment type="caution">
    <text evidence="1">The sequence shown here is derived from an EMBL/GenBank/DDBJ whole genome shotgun (WGS) entry which is preliminary data.</text>
</comment>
<keyword evidence="2" id="KW-1185">Reference proteome</keyword>
<dbReference type="EMBL" id="VSRR010061794">
    <property type="protein sequence ID" value="MPC83182.1"/>
    <property type="molecule type" value="Genomic_DNA"/>
</dbReference>